<dbReference type="InterPro" id="IPR003583">
    <property type="entry name" value="Hlx-hairpin-Hlx_DNA-bd_motif"/>
</dbReference>
<proteinExistence type="predicted"/>
<evidence type="ECO:0000313" key="4">
    <source>
        <dbReference type="Proteomes" id="UP000539642"/>
    </source>
</evidence>
<protein>
    <submittedName>
        <fullName evidence="3">ComEA protein</fullName>
    </submittedName>
</protein>
<dbReference type="Pfam" id="PF12836">
    <property type="entry name" value="HHH_3"/>
    <property type="match status" value="1"/>
</dbReference>
<reference evidence="3 4" key="1">
    <citation type="submission" date="2020-08" db="EMBL/GenBank/DDBJ databases">
        <title>Genomic Encyclopedia of Type Strains, Phase IV (KMG-IV): sequencing the most valuable type-strain genomes for metagenomic binning, comparative biology and taxonomic classification.</title>
        <authorList>
            <person name="Goeker M."/>
        </authorList>
    </citation>
    <scope>NUCLEOTIDE SEQUENCE [LARGE SCALE GENOMIC DNA]</scope>
    <source>
        <strain evidence="3 4">DSM 28570</strain>
    </source>
</reference>
<dbReference type="PANTHER" id="PTHR21180:SF32">
    <property type="entry name" value="ENDONUCLEASE_EXONUCLEASE_PHOSPHATASE FAMILY DOMAIN-CONTAINING PROTEIN 1"/>
    <property type="match status" value="1"/>
</dbReference>
<organism evidence="3 4">
    <name type="scientific">Desulfoprunum benzoelyticum</name>
    <dbReference type="NCBI Taxonomy" id="1506996"/>
    <lineage>
        <taxon>Bacteria</taxon>
        <taxon>Pseudomonadati</taxon>
        <taxon>Thermodesulfobacteriota</taxon>
        <taxon>Desulfobulbia</taxon>
        <taxon>Desulfobulbales</taxon>
        <taxon>Desulfobulbaceae</taxon>
        <taxon>Desulfoprunum</taxon>
    </lineage>
</organism>
<dbReference type="GO" id="GO:0015628">
    <property type="term" value="P:protein secretion by the type II secretion system"/>
    <property type="evidence" value="ECO:0007669"/>
    <property type="project" value="TreeGrafter"/>
</dbReference>
<feature type="domain" description="Helix-hairpin-helix DNA-binding motif class 1" evidence="2">
    <location>
        <begin position="85"/>
        <end position="104"/>
    </location>
</feature>
<feature type="chain" id="PRO_5032984643" evidence="1">
    <location>
        <begin position="26"/>
        <end position="108"/>
    </location>
</feature>
<dbReference type="AlphaFoldDB" id="A0A840UXR4"/>
<dbReference type="SMART" id="SM00278">
    <property type="entry name" value="HhH1"/>
    <property type="match status" value="2"/>
</dbReference>
<dbReference type="NCBIfam" id="TIGR00426">
    <property type="entry name" value="competence protein ComEA helix-hairpin-helix repeat region"/>
    <property type="match status" value="1"/>
</dbReference>
<dbReference type="Proteomes" id="UP000539642">
    <property type="component" value="Unassembled WGS sequence"/>
</dbReference>
<feature type="domain" description="Helix-hairpin-helix DNA-binding motif class 1" evidence="2">
    <location>
        <begin position="55"/>
        <end position="74"/>
    </location>
</feature>
<evidence type="ECO:0000313" key="3">
    <source>
        <dbReference type="EMBL" id="MBB5347458.1"/>
    </source>
</evidence>
<comment type="caution">
    <text evidence="3">The sequence shown here is derived from an EMBL/GenBank/DDBJ whole genome shotgun (WGS) entry which is preliminary data.</text>
</comment>
<gene>
    <name evidence="3" type="ORF">HNQ81_001174</name>
</gene>
<dbReference type="InterPro" id="IPR051675">
    <property type="entry name" value="Endo/Exo/Phosphatase_dom_1"/>
</dbReference>
<sequence length="108" mass="11776">MNRMTTVVAILLSLMVVFSFSPAMAAGNDDRQQVATEEAKPEVSAKININTADVEALTTIPGIGPKTAEAIVAYRNDKGQFKKVDDLIEVKGIGEKKLEQIRPYVQNI</sequence>
<dbReference type="SUPFAM" id="SSF47781">
    <property type="entry name" value="RuvA domain 2-like"/>
    <property type="match status" value="1"/>
</dbReference>
<evidence type="ECO:0000259" key="2">
    <source>
        <dbReference type="SMART" id="SM00278"/>
    </source>
</evidence>
<dbReference type="InterPro" id="IPR004509">
    <property type="entry name" value="Competence_ComEA_HhH"/>
</dbReference>
<dbReference type="InterPro" id="IPR010994">
    <property type="entry name" value="RuvA_2-like"/>
</dbReference>
<dbReference type="PANTHER" id="PTHR21180">
    <property type="entry name" value="ENDONUCLEASE/EXONUCLEASE/PHOSPHATASE FAMILY DOMAIN-CONTAINING PROTEIN 1"/>
    <property type="match status" value="1"/>
</dbReference>
<keyword evidence="4" id="KW-1185">Reference proteome</keyword>
<dbReference type="EMBL" id="JACHEO010000004">
    <property type="protein sequence ID" value="MBB5347458.1"/>
    <property type="molecule type" value="Genomic_DNA"/>
</dbReference>
<accession>A0A840UXR4</accession>
<dbReference type="GO" id="GO:0003677">
    <property type="term" value="F:DNA binding"/>
    <property type="evidence" value="ECO:0007669"/>
    <property type="project" value="InterPro"/>
</dbReference>
<name>A0A840UXR4_9BACT</name>
<evidence type="ECO:0000256" key="1">
    <source>
        <dbReference type="SAM" id="SignalP"/>
    </source>
</evidence>
<feature type="signal peptide" evidence="1">
    <location>
        <begin position="1"/>
        <end position="25"/>
    </location>
</feature>
<keyword evidence="1" id="KW-0732">Signal</keyword>
<dbReference type="RefSeq" id="WP_183349240.1">
    <property type="nucleotide sequence ID" value="NZ_JACHEO010000004.1"/>
</dbReference>
<dbReference type="CDD" id="cd00080">
    <property type="entry name" value="H3TH_StructSpec-5'-nucleases"/>
    <property type="match status" value="1"/>
</dbReference>
<dbReference type="GO" id="GO:0006281">
    <property type="term" value="P:DNA repair"/>
    <property type="evidence" value="ECO:0007669"/>
    <property type="project" value="InterPro"/>
</dbReference>
<dbReference type="Gene3D" id="1.10.150.320">
    <property type="entry name" value="Photosystem II 12 kDa extrinsic protein"/>
    <property type="match status" value="1"/>
</dbReference>
<dbReference type="GO" id="GO:0015627">
    <property type="term" value="C:type II protein secretion system complex"/>
    <property type="evidence" value="ECO:0007669"/>
    <property type="project" value="TreeGrafter"/>
</dbReference>